<gene>
    <name evidence="1" type="ORF">ACCAA_790033</name>
</gene>
<reference evidence="1 2" key="1">
    <citation type="submission" date="2016-06" db="EMBL/GenBank/DDBJ databases">
        <authorList>
            <person name="Kjaerup R.B."/>
            <person name="Dalgaard T.S."/>
            <person name="Juul-Madsen H.R."/>
        </authorList>
    </citation>
    <scope>NUCLEOTIDE SEQUENCE [LARGE SCALE GENOMIC DNA]</scope>
    <source>
        <strain evidence="1">3</strain>
    </source>
</reference>
<name>A0A1A8XYT4_9PROT</name>
<sequence length="157" mass="17124">MLPAVQTRTNLAAEMLSLHGSKRDTAALTATHQHIAPTPRKGCATPGCIRPQPALDPATGRRFRAAQKQFLRLGKVRRQNSTFFDRHRQRAMVADGAMVSVTAALSGPMFSSLRGRSEPGVWGSAGQLDRSLWRVPVALLGASGPLHRARVSEYRMK</sequence>
<protein>
    <submittedName>
        <fullName evidence="1">Uncharacterized protein</fullName>
    </submittedName>
</protein>
<dbReference type="Proteomes" id="UP000199169">
    <property type="component" value="Unassembled WGS sequence"/>
</dbReference>
<keyword evidence="2" id="KW-1185">Reference proteome</keyword>
<dbReference type="AlphaFoldDB" id="A0A1A8XYT4"/>
<accession>A0A1A8XYT4</accession>
<organism evidence="1 2">
    <name type="scientific">Candidatus Accumulibacter aalborgensis</name>
    <dbReference type="NCBI Taxonomy" id="1860102"/>
    <lineage>
        <taxon>Bacteria</taxon>
        <taxon>Pseudomonadati</taxon>
        <taxon>Pseudomonadota</taxon>
        <taxon>Betaproteobacteria</taxon>
        <taxon>Candidatus Accumulibacter</taxon>
    </lineage>
</organism>
<proteinExistence type="predicted"/>
<evidence type="ECO:0000313" key="1">
    <source>
        <dbReference type="EMBL" id="SBT09861.1"/>
    </source>
</evidence>
<evidence type="ECO:0000313" key="2">
    <source>
        <dbReference type="Proteomes" id="UP000199169"/>
    </source>
</evidence>
<dbReference type="EMBL" id="FLQX01000159">
    <property type="protein sequence ID" value="SBT09861.1"/>
    <property type="molecule type" value="Genomic_DNA"/>
</dbReference>